<evidence type="ECO:0000313" key="2">
    <source>
        <dbReference type="EMBL" id="MFB9837675.1"/>
    </source>
</evidence>
<reference evidence="2 3" key="1">
    <citation type="submission" date="2024-09" db="EMBL/GenBank/DDBJ databases">
        <authorList>
            <person name="Sun Q."/>
            <person name="Mori K."/>
        </authorList>
    </citation>
    <scope>NUCLEOTIDE SEQUENCE [LARGE SCALE GENOMIC DNA]</scope>
    <source>
        <strain evidence="2 3">TBRC 0563</strain>
    </source>
</reference>
<sequence>QTLTARLTTPLPIGMSRAEFARRLAAYLAAVKAALHTEYADIFWATAALCVAAALLALAIGRRPAAGERAATPAEEDALTGPA</sequence>
<proteinExistence type="predicted"/>
<protein>
    <submittedName>
        <fullName evidence="2">MFS transporter</fullName>
    </submittedName>
</protein>
<name>A0ABV5YRH4_9ACTN</name>
<evidence type="ECO:0000313" key="3">
    <source>
        <dbReference type="Proteomes" id="UP001589627"/>
    </source>
</evidence>
<keyword evidence="1" id="KW-1133">Transmembrane helix</keyword>
<dbReference type="Proteomes" id="UP001589627">
    <property type="component" value="Unassembled WGS sequence"/>
</dbReference>
<dbReference type="EMBL" id="JBHLZP010000407">
    <property type="protein sequence ID" value="MFB9837675.1"/>
    <property type="molecule type" value="Genomic_DNA"/>
</dbReference>
<keyword evidence="1" id="KW-0472">Membrane</keyword>
<keyword evidence="1" id="KW-0812">Transmembrane</keyword>
<comment type="caution">
    <text evidence="2">The sequence shown here is derived from an EMBL/GenBank/DDBJ whole genome shotgun (WGS) entry which is preliminary data.</text>
</comment>
<keyword evidence="3" id="KW-1185">Reference proteome</keyword>
<accession>A0ABV5YRH4</accession>
<evidence type="ECO:0000256" key="1">
    <source>
        <dbReference type="SAM" id="Phobius"/>
    </source>
</evidence>
<organism evidence="2 3">
    <name type="scientific">Actinoallomurus acaciae</name>
    <dbReference type="NCBI Taxonomy" id="502577"/>
    <lineage>
        <taxon>Bacteria</taxon>
        <taxon>Bacillati</taxon>
        <taxon>Actinomycetota</taxon>
        <taxon>Actinomycetes</taxon>
        <taxon>Streptosporangiales</taxon>
        <taxon>Thermomonosporaceae</taxon>
        <taxon>Actinoallomurus</taxon>
    </lineage>
</organism>
<feature type="non-terminal residue" evidence="2">
    <location>
        <position position="1"/>
    </location>
</feature>
<gene>
    <name evidence="2" type="ORF">ACFFNX_36490</name>
</gene>
<feature type="transmembrane region" description="Helical" evidence="1">
    <location>
        <begin position="42"/>
        <end position="60"/>
    </location>
</feature>